<dbReference type="OrthoDB" id="9775794at2"/>
<dbReference type="RefSeq" id="WP_092478467.1">
    <property type="nucleotide sequence ID" value="NZ_FOHN01000020.1"/>
</dbReference>
<dbReference type="GO" id="GO:0006635">
    <property type="term" value="P:fatty acid beta-oxidation"/>
    <property type="evidence" value="ECO:0007669"/>
    <property type="project" value="TreeGrafter"/>
</dbReference>
<dbReference type="InterPro" id="IPR001753">
    <property type="entry name" value="Enoyl-CoA_hydra/iso"/>
</dbReference>
<dbReference type="GO" id="GO:0003824">
    <property type="term" value="F:catalytic activity"/>
    <property type="evidence" value="ECO:0007669"/>
    <property type="project" value="UniProtKB-ARBA"/>
</dbReference>
<dbReference type="STRING" id="29364.SAMN04487772_12030"/>
<dbReference type="AlphaFoldDB" id="A0A1I0EE73"/>
<protein>
    <submittedName>
        <fullName evidence="1">Enoyl-CoA hydratase/carnithine racemase</fullName>
    </submittedName>
</protein>
<reference evidence="1 2" key="1">
    <citation type="submission" date="2016-10" db="EMBL/GenBank/DDBJ databases">
        <authorList>
            <person name="de Groot N.N."/>
        </authorList>
    </citation>
    <scope>NUCLEOTIDE SEQUENCE [LARGE SCALE GENOMIC DNA]</scope>
    <source>
        <strain evidence="1 2">DSM 1801</strain>
    </source>
</reference>
<dbReference type="Proteomes" id="UP000199800">
    <property type="component" value="Unassembled WGS sequence"/>
</dbReference>
<dbReference type="EMBL" id="FOHN01000020">
    <property type="protein sequence ID" value="SET43357.1"/>
    <property type="molecule type" value="Genomic_DNA"/>
</dbReference>
<gene>
    <name evidence="1" type="ORF">SAMN04487772_12030</name>
</gene>
<dbReference type="InterPro" id="IPR029045">
    <property type="entry name" value="ClpP/crotonase-like_dom_sf"/>
</dbReference>
<organism evidence="1 2">
    <name type="scientific">[Clostridium] polysaccharolyticum</name>
    <dbReference type="NCBI Taxonomy" id="29364"/>
    <lineage>
        <taxon>Bacteria</taxon>
        <taxon>Bacillati</taxon>
        <taxon>Bacillota</taxon>
        <taxon>Clostridia</taxon>
        <taxon>Lachnospirales</taxon>
        <taxon>Lachnospiraceae</taxon>
    </lineage>
</organism>
<evidence type="ECO:0000313" key="1">
    <source>
        <dbReference type="EMBL" id="SET43357.1"/>
    </source>
</evidence>
<dbReference type="Pfam" id="PF00378">
    <property type="entry name" value="ECH_1"/>
    <property type="match status" value="1"/>
</dbReference>
<keyword evidence="2" id="KW-1185">Reference proteome</keyword>
<dbReference type="PANTHER" id="PTHR11941:SF54">
    <property type="entry name" value="ENOYL-COA HYDRATASE, MITOCHONDRIAL"/>
    <property type="match status" value="1"/>
</dbReference>
<dbReference type="Gene3D" id="3.90.226.10">
    <property type="entry name" value="2-enoyl-CoA Hydratase, Chain A, domain 1"/>
    <property type="match status" value="1"/>
</dbReference>
<sequence>MPVMKTNISELDIIGRVGMLTINNGKKNFITEPEFAGQSILKEWIVQNRLCGLVICGNGKNFSYGADVKGVYDSQESVLLLNEKLKAGRALLDYIEALPIVTVAAIQGACFGAGLEIALSAKFRIVSEKAFLGLPEVSRGFIPGLGGCERIARLLGKSMAAKMCLLGEIHSAQDAKEYGYVDSIVEGDVKEKALSFVNELISEKSHKQIYYIMKNIINNKVTSGEGKDSAFTDVLLESKQKKGDLLT</sequence>
<proteinExistence type="predicted"/>
<dbReference type="CDD" id="cd06558">
    <property type="entry name" value="crotonase-like"/>
    <property type="match status" value="1"/>
</dbReference>
<dbReference type="SUPFAM" id="SSF52096">
    <property type="entry name" value="ClpP/crotonase"/>
    <property type="match status" value="1"/>
</dbReference>
<name>A0A1I0EE73_9FIRM</name>
<evidence type="ECO:0000313" key="2">
    <source>
        <dbReference type="Proteomes" id="UP000199800"/>
    </source>
</evidence>
<accession>A0A1I0EE73</accession>
<dbReference type="PANTHER" id="PTHR11941">
    <property type="entry name" value="ENOYL-COA HYDRATASE-RELATED"/>
    <property type="match status" value="1"/>
</dbReference>